<dbReference type="Proteomes" id="UP000238442">
    <property type="component" value="Chromosome"/>
</dbReference>
<protein>
    <recommendedName>
        <fullName evidence="3">Deoxyribose-phosphate aldolase</fullName>
    </recommendedName>
</protein>
<accession>A0A2S0HVL3</accession>
<reference evidence="1 2" key="1">
    <citation type="submission" date="2018-02" db="EMBL/GenBank/DDBJ databases">
        <title>Genomic analysis of the strain RR4-38 isolated from a seawater recirculating aquaculture system.</title>
        <authorList>
            <person name="Kim Y.-S."/>
            <person name="Jang Y.H."/>
            <person name="Kim K.-H."/>
        </authorList>
    </citation>
    <scope>NUCLEOTIDE SEQUENCE [LARGE SCALE GENOMIC DNA]</scope>
    <source>
        <strain evidence="1 2">RR4-38</strain>
    </source>
</reference>
<evidence type="ECO:0000313" key="2">
    <source>
        <dbReference type="Proteomes" id="UP000238442"/>
    </source>
</evidence>
<dbReference type="Pfam" id="PF20113">
    <property type="entry name" value="DUF6503"/>
    <property type="match status" value="1"/>
</dbReference>
<keyword evidence="2" id="KW-1185">Reference proteome</keyword>
<dbReference type="EMBL" id="CP027062">
    <property type="protein sequence ID" value="AVI50727.1"/>
    <property type="molecule type" value="Genomic_DNA"/>
</dbReference>
<evidence type="ECO:0000313" key="1">
    <source>
        <dbReference type="EMBL" id="AVI50727.1"/>
    </source>
</evidence>
<sequence length="252" mass="29253">MKDFYSNVNYLLILLIGVFLAVTGCKDQQQPNPETLVNKSIVAHGMDKIYGKQIRFKFRDREYRLYRDSTTYVYTRITDDSIEDVLHNVEGFSRFVNGKPIQLADSMAVKYSSSVNSVLYFFQLPLVLNDSAVKKEYLGTRIINDSEYHTIKITFAQEGGGEDFEDEFRYWIHTGTLEIDYLAYSYLTDGGGIRFREAFNKRRLADILLQDYRNYKPPSLEISLDSLPAMFEKDKLELLSIIENTDVDFINN</sequence>
<dbReference type="KEGG" id="aue:C5O00_05890"/>
<evidence type="ECO:0008006" key="3">
    <source>
        <dbReference type="Google" id="ProtNLM"/>
    </source>
</evidence>
<dbReference type="PROSITE" id="PS51257">
    <property type="entry name" value="PROKAR_LIPOPROTEIN"/>
    <property type="match status" value="1"/>
</dbReference>
<name>A0A2S0HVL3_9FLAO</name>
<proteinExistence type="predicted"/>
<gene>
    <name evidence="1" type="ORF">C5O00_05890</name>
</gene>
<dbReference type="AlphaFoldDB" id="A0A2S0HVL3"/>
<dbReference type="OrthoDB" id="982433at2"/>
<organism evidence="1 2">
    <name type="scientific">Pukyongia salina</name>
    <dbReference type="NCBI Taxonomy" id="2094025"/>
    <lineage>
        <taxon>Bacteria</taxon>
        <taxon>Pseudomonadati</taxon>
        <taxon>Bacteroidota</taxon>
        <taxon>Flavobacteriia</taxon>
        <taxon>Flavobacteriales</taxon>
        <taxon>Flavobacteriaceae</taxon>
        <taxon>Pukyongia</taxon>
    </lineage>
</organism>
<dbReference type="InterPro" id="IPR045444">
    <property type="entry name" value="DUF6503"/>
</dbReference>
<dbReference type="RefSeq" id="WP_105215788.1">
    <property type="nucleotide sequence ID" value="NZ_CP027062.1"/>
</dbReference>